<dbReference type="Proteomes" id="UP001153292">
    <property type="component" value="Chromosome 5"/>
</dbReference>
<evidence type="ECO:0000256" key="1">
    <source>
        <dbReference type="ARBA" id="ARBA00007664"/>
    </source>
</evidence>
<dbReference type="PROSITE" id="PS00135">
    <property type="entry name" value="TRYPSIN_SER"/>
    <property type="match status" value="1"/>
</dbReference>
<dbReference type="InterPro" id="IPR009003">
    <property type="entry name" value="Peptidase_S1_PA"/>
</dbReference>
<keyword evidence="3 6" id="KW-0378">Hydrolase</keyword>
<dbReference type="PRINTS" id="PR00722">
    <property type="entry name" value="CHYMOTRYPSIN"/>
</dbReference>
<name>A0ABN8LAB3_CHISP</name>
<dbReference type="SUPFAM" id="SSF50494">
    <property type="entry name" value="Trypsin-like serine proteases"/>
    <property type="match status" value="1"/>
</dbReference>
<organism evidence="8 9">
    <name type="scientific">Chilo suppressalis</name>
    <name type="common">Asiatic rice borer moth</name>
    <dbReference type="NCBI Taxonomy" id="168631"/>
    <lineage>
        <taxon>Eukaryota</taxon>
        <taxon>Metazoa</taxon>
        <taxon>Ecdysozoa</taxon>
        <taxon>Arthropoda</taxon>
        <taxon>Hexapoda</taxon>
        <taxon>Insecta</taxon>
        <taxon>Pterygota</taxon>
        <taxon>Neoptera</taxon>
        <taxon>Endopterygota</taxon>
        <taxon>Lepidoptera</taxon>
        <taxon>Glossata</taxon>
        <taxon>Ditrysia</taxon>
        <taxon>Pyraloidea</taxon>
        <taxon>Crambidae</taxon>
        <taxon>Crambinae</taxon>
        <taxon>Chilo</taxon>
    </lineage>
</organism>
<reference evidence="8" key="1">
    <citation type="submission" date="2021-12" db="EMBL/GenBank/DDBJ databases">
        <authorList>
            <person name="King R."/>
        </authorList>
    </citation>
    <scope>NUCLEOTIDE SEQUENCE</scope>
</reference>
<dbReference type="PROSITE" id="PS00134">
    <property type="entry name" value="TRYPSIN_HIS"/>
    <property type="match status" value="1"/>
</dbReference>
<gene>
    <name evidence="8" type="ORF">CHILSU_LOCUS9023</name>
</gene>
<evidence type="ECO:0000256" key="5">
    <source>
        <dbReference type="ARBA" id="ARBA00023157"/>
    </source>
</evidence>
<proteinExistence type="inferred from homology"/>
<dbReference type="PANTHER" id="PTHR24276:SF98">
    <property type="entry name" value="FI18310P1-RELATED"/>
    <property type="match status" value="1"/>
</dbReference>
<dbReference type="Gene3D" id="2.40.10.10">
    <property type="entry name" value="Trypsin-like serine proteases"/>
    <property type="match status" value="1"/>
</dbReference>
<evidence type="ECO:0000259" key="7">
    <source>
        <dbReference type="PROSITE" id="PS50240"/>
    </source>
</evidence>
<protein>
    <recommendedName>
        <fullName evidence="7">Peptidase S1 domain-containing protein</fullName>
    </recommendedName>
</protein>
<evidence type="ECO:0000313" key="8">
    <source>
        <dbReference type="EMBL" id="CAH2989707.1"/>
    </source>
</evidence>
<dbReference type="InterPro" id="IPR018114">
    <property type="entry name" value="TRYPSIN_HIS"/>
</dbReference>
<comment type="similarity">
    <text evidence="1">Belongs to the peptidase S1 family.</text>
</comment>
<evidence type="ECO:0000256" key="6">
    <source>
        <dbReference type="RuleBase" id="RU363034"/>
    </source>
</evidence>
<keyword evidence="5" id="KW-1015">Disulfide bond</keyword>
<dbReference type="PROSITE" id="PS50240">
    <property type="entry name" value="TRYPSIN_DOM"/>
    <property type="match status" value="1"/>
</dbReference>
<dbReference type="InterPro" id="IPR001314">
    <property type="entry name" value="Peptidase_S1A"/>
</dbReference>
<dbReference type="InterPro" id="IPR043504">
    <property type="entry name" value="Peptidase_S1_PA_chymotrypsin"/>
</dbReference>
<dbReference type="SMART" id="SM00020">
    <property type="entry name" value="Tryp_SPc"/>
    <property type="match status" value="1"/>
</dbReference>
<feature type="domain" description="Peptidase S1" evidence="7">
    <location>
        <begin position="49"/>
        <end position="305"/>
    </location>
</feature>
<accession>A0ABN8LAB3</accession>
<dbReference type="InterPro" id="IPR050430">
    <property type="entry name" value="Peptidase_S1"/>
</dbReference>
<evidence type="ECO:0000256" key="2">
    <source>
        <dbReference type="ARBA" id="ARBA00022670"/>
    </source>
</evidence>
<evidence type="ECO:0000256" key="4">
    <source>
        <dbReference type="ARBA" id="ARBA00022825"/>
    </source>
</evidence>
<dbReference type="InterPro" id="IPR033116">
    <property type="entry name" value="TRYPSIN_SER"/>
</dbReference>
<keyword evidence="9" id="KW-1185">Reference proteome</keyword>
<dbReference type="Pfam" id="PF00089">
    <property type="entry name" value="Trypsin"/>
    <property type="match status" value="1"/>
</dbReference>
<dbReference type="InterPro" id="IPR001254">
    <property type="entry name" value="Trypsin_dom"/>
</dbReference>
<evidence type="ECO:0000256" key="3">
    <source>
        <dbReference type="ARBA" id="ARBA00022801"/>
    </source>
</evidence>
<evidence type="ECO:0000313" key="9">
    <source>
        <dbReference type="Proteomes" id="UP001153292"/>
    </source>
</evidence>
<keyword evidence="4 6" id="KW-0720">Serine protease</keyword>
<dbReference type="PANTHER" id="PTHR24276">
    <property type="entry name" value="POLYSERASE-RELATED"/>
    <property type="match status" value="1"/>
</dbReference>
<keyword evidence="2 6" id="KW-0645">Protease</keyword>
<sequence>MRDLVVIVSTMLAVAAGDRERIRYGFYRGSGAGEIGTSGAETELYTRRVFGGEAAELDMFPAVCALLDRYWSTRCSCAVVSTRWALTAAHCVSPRIAYVKYNARRPSSPDGDVAPVHYLYRHPGYKVIQEDEGRGMDVTLLHHDVGLVRTRVDMVLNSQPKTDPLHAMRLYNPVDLKNERVKVLGFGRTERLLLGEELFVVQLQLVFCERGAWFHCVCGVATGRDPRGVCSGDSGGPVIHNGAQVGVTSMGPMECMAISGPAIITGGGGNATVEPPASLQAPASGATSVFTSLYNYADLINATIHDTERALRMRMISAAARPYDTRAVPTLAMLASRVAFLLMPER</sequence>
<dbReference type="EMBL" id="OU963898">
    <property type="protein sequence ID" value="CAH2989707.1"/>
    <property type="molecule type" value="Genomic_DNA"/>
</dbReference>